<sequence length="77" mass="9101">MQLMKSGFADRYHRVLPDQWSFFVSQWSSDKWQHISATNKANRAKVKFINTSGTKSFARLCEEERAKRGQYILQQTM</sequence>
<gene>
    <name evidence="1" type="ORF">CTI12_AA364660</name>
</gene>
<dbReference type="PANTHER" id="PTHR33144:SF55">
    <property type="entry name" value="CHROMATIN REMODELER BROMODOMAIN FAMILY"/>
    <property type="match status" value="1"/>
</dbReference>
<evidence type="ECO:0000313" key="2">
    <source>
        <dbReference type="Proteomes" id="UP000245207"/>
    </source>
</evidence>
<organism evidence="1 2">
    <name type="scientific">Artemisia annua</name>
    <name type="common">Sweet wormwood</name>
    <dbReference type="NCBI Taxonomy" id="35608"/>
    <lineage>
        <taxon>Eukaryota</taxon>
        <taxon>Viridiplantae</taxon>
        <taxon>Streptophyta</taxon>
        <taxon>Embryophyta</taxon>
        <taxon>Tracheophyta</taxon>
        <taxon>Spermatophyta</taxon>
        <taxon>Magnoliopsida</taxon>
        <taxon>eudicotyledons</taxon>
        <taxon>Gunneridae</taxon>
        <taxon>Pentapetalae</taxon>
        <taxon>asterids</taxon>
        <taxon>campanulids</taxon>
        <taxon>Asterales</taxon>
        <taxon>Asteraceae</taxon>
        <taxon>Asteroideae</taxon>
        <taxon>Anthemideae</taxon>
        <taxon>Artemisiinae</taxon>
        <taxon>Artemisia</taxon>
    </lineage>
</organism>
<dbReference type="AlphaFoldDB" id="A0A2U1MM86"/>
<evidence type="ECO:0000313" key="1">
    <source>
        <dbReference type="EMBL" id="PWA62347.1"/>
    </source>
</evidence>
<dbReference type="Pfam" id="PF03004">
    <property type="entry name" value="Transposase_24"/>
    <property type="match status" value="1"/>
</dbReference>
<reference evidence="1 2" key="1">
    <citation type="journal article" date="2018" name="Mol. Plant">
        <title>The genome of Artemisia annua provides insight into the evolution of Asteraceae family and artemisinin biosynthesis.</title>
        <authorList>
            <person name="Shen Q."/>
            <person name="Zhang L."/>
            <person name="Liao Z."/>
            <person name="Wang S."/>
            <person name="Yan T."/>
            <person name="Shi P."/>
            <person name="Liu M."/>
            <person name="Fu X."/>
            <person name="Pan Q."/>
            <person name="Wang Y."/>
            <person name="Lv Z."/>
            <person name="Lu X."/>
            <person name="Zhang F."/>
            <person name="Jiang W."/>
            <person name="Ma Y."/>
            <person name="Chen M."/>
            <person name="Hao X."/>
            <person name="Li L."/>
            <person name="Tang Y."/>
            <person name="Lv G."/>
            <person name="Zhou Y."/>
            <person name="Sun X."/>
            <person name="Brodelius P.E."/>
            <person name="Rose J.K.C."/>
            <person name="Tang K."/>
        </authorList>
    </citation>
    <scope>NUCLEOTIDE SEQUENCE [LARGE SCALE GENOMIC DNA]</scope>
    <source>
        <strain evidence="2">cv. Huhao1</strain>
        <tissue evidence="1">Leaf</tissue>
    </source>
</reference>
<dbReference type="EMBL" id="PKPP01004887">
    <property type="protein sequence ID" value="PWA62347.1"/>
    <property type="molecule type" value="Genomic_DNA"/>
</dbReference>
<dbReference type="STRING" id="35608.A0A2U1MM86"/>
<dbReference type="OrthoDB" id="676843at2759"/>
<comment type="caution">
    <text evidence="1">The sequence shown here is derived from an EMBL/GenBank/DDBJ whole genome shotgun (WGS) entry which is preliminary data.</text>
</comment>
<protein>
    <submittedName>
        <fullName evidence="1">Bromodomain, putative transposase, Ptta/En/Spm</fullName>
    </submittedName>
</protein>
<proteinExistence type="predicted"/>
<dbReference type="PANTHER" id="PTHR33144">
    <property type="entry name" value="OS10G0409366 PROTEIN-RELATED"/>
    <property type="match status" value="1"/>
</dbReference>
<name>A0A2U1MM86_ARTAN</name>
<keyword evidence="2" id="KW-1185">Reference proteome</keyword>
<dbReference type="Proteomes" id="UP000245207">
    <property type="component" value="Unassembled WGS sequence"/>
</dbReference>
<accession>A0A2U1MM86</accession>
<dbReference type="InterPro" id="IPR004252">
    <property type="entry name" value="Probable_transposase_24"/>
</dbReference>